<dbReference type="EMBL" id="JDST02000033">
    <property type="protein sequence ID" value="KFB77116.1"/>
    <property type="molecule type" value="Genomic_DNA"/>
</dbReference>
<dbReference type="Proteomes" id="UP000509684">
    <property type="component" value="Chromosome"/>
</dbReference>
<evidence type="ECO:0000256" key="1">
    <source>
        <dbReference type="SAM" id="MobiDB-lite"/>
    </source>
</evidence>
<dbReference type="Proteomes" id="UP000021315">
    <property type="component" value="Unassembled WGS sequence"/>
</dbReference>
<dbReference type="EMBL" id="CP058708">
    <property type="protein sequence ID" value="QLH51913.1"/>
    <property type="molecule type" value="Genomic_DNA"/>
</dbReference>
<evidence type="ECO:0000313" key="6">
    <source>
        <dbReference type="Proteomes" id="UP000509684"/>
    </source>
</evidence>
<keyword evidence="2" id="KW-0732">Signal</keyword>
<name>A0A080M836_9PROT</name>
<dbReference type="STRING" id="1453999.AW06_001772"/>
<evidence type="ECO:0000313" key="4">
    <source>
        <dbReference type="EMBL" id="QLH51913.1"/>
    </source>
</evidence>
<feature type="region of interest" description="Disordered" evidence="1">
    <location>
        <begin position="269"/>
        <end position="291"/>
    </location>
</feature>
<dbReference type="KEGG" id="acog:HWD57_20570"/>
<keyword evidence="5" id="KW-1185">Reference proteome</keyword>
<evidence type="ECO:0000256" key="2">
    <source>
        <dbReference type="SAM" id="SignalP"/>
    </source>
</evidence>
<accession>A0A7D5NF45</accession>
<feature type="chain" id="PRO_5001750943" evidence="2">
    <location>
        <begin position="26"/>
        <end position="291"/>
    </location>
</feature>
<dbReference type="RefSeq" id="WP_138679003.1">
    <property type="nucleotide sequence ID" value="NZ_JDST02000033.1"/>
</dbReference>
<organism evidence="3 5">
    <name type="scientific">Candidatus Accumulibacter cognatus</name>
    <dbReference type="NCBI Taxonomy" id="2954383"/>
    <lineage>
        <taxon>Bacteria</taxon>
        <taxon>Pseudomonadati</taxon>
        <taxon>Pseudomonadota</taxon>
        <taxon>Betaproteobacteria</taxon>
        <taxon>Candidatus Accumulibacter</taxon>
    </lineage>
</organism>
<sequence>MNTSALLRRVLAFAVAILLAGAAFAGQTCEPRRPSVDSMRRDLELAASVARQLDDLAARDGVRVALIARAGQDLGKWGERYSHLGIVYRDAAALGGRGAWRVAHKLNECGSSRSALYRQGLAEFFGDGLFLHEAGVVVLKPDFAARVAEGLKDDALLATLHEPNYNMLAYPWSGGYQQSNQWAIETLALLSNPGVTSRGTARDWLRHQGYRPATLRIDALTRLGARIGTAHIAFDDHPFERRMAGQIDTVTVESVFAWMARAGLGEAPLRLRTQATPPAPPAPRRAVMQAT</sequence>
<protein>
    <submittedName>
        <fullName evidence="4">DUF2145 domain-containing protein</fullName>
    </submittedName>
</protein>
<feature type="signal peptide" evidence="2">
    <location>
        <begin position="1"/>
        <end position="25"/>
    </location>
</feature>
<dbReference type="InterPro" id="IPR014547">
    <property type="entry name" value="UCP028477"/>
</dbReference>
<reference evidence="3 5" key="1">
    <citation type="submission" date="2014-02" db="EMBL/GenBank/DDBJ databases">
        <title>Expanding our view of genomic diversity in Candidatus Accumulibacter clades.</title>
        <authorList>
            <person name="Skennerton C.T."/>
            <person name="Barr J.J."/>
            <person name="Slater F.R."/>
            <person name="Bond P.L."/>
            <person name="Tyson G.W."/>
        </authorList>
    </citation>
    <scope>NUCLEOTIDE SEQUENCE [LARGE SCALE GENOMIC DNA]</scope>
    <source>
        <strain evidence="5">SK-02</strain>
    </source>
</reference>
<proteinExistence type="predicted"/>
<dbReference type="Pfam" id="PF09916">
    <property type="entry name" value="DUF2145"/>
    <property type="match status" value="1"/>
</dbReference>
<dbReference type="AlphaFoldDB" id="A0A080M836"/>
<dbReference type="PIRSF" id="PIRSF028477">
    <property type="entry name" value="UCP028477"/>
    <property type="match status" value="1"/>
</dbReference>
<evidence type="ECO:0000313" key="5">
    <source>
        <dbReference type="Proteomes" id="UP000021315"/>
    </source>
</evidence>
<reference evidence="4 6" key="2">
    <citation type="journal article" date="2019" name="Microbiome">
        <title>Annotated bacterial chromosomes from frame-shift-corrected long-read metagenomic data.</title>
        <authorList>
            <person name="Arumugam K."/>
            <person name="Bagci C."/>
            <person name="Bessarab I."/>
            <person name="Beier S."/>
            <person name="Buchfink B."/>
            <person name="Gorska A."/>
            <person name="Qiu G."/>
            <person name="Huson D.H."/>
            <person name="Williams R.B.H."/>
        </authorList>
    </citation>
    <scope>NUCLEOTIDE SEQUENCE [LARGE SCALE GENOMIC DNA]</scope>
    <source>
        <strain evidence="4">SSA1</strain>
    </source>
</reference>
<gene>
    <name evidence="3" type="ORF">AW06_001772</name>
    <name evidence="4" type="ORF">HWD57_20570</name>
</gene>
<accession>A0A080M836</accession>
<evidence type="ECO:0000313" key="3">
    <source>
        <dbReference type="EMBL" id="KFB77116.1"/>
    </source>
</evidence>
<reference evidence="4" key="3">
    <citation type="submission" date="2020-06" db="EMBL/GenBank/DDBJ databases">
        <authorList>
            <person name="Arumugam K."/>
            <person name="Besarab I."/>
            <person name="Haryono M."/>
            <person name="Bagci C."/>
            <person name="Beier S."/>
            <person name="Buchfink B."/>
            <person name="Gorska A."/>
            <person name="Qiu G."/>
            <person name="Huson D.H."/>
            <person name="Williams R.B."/>
        </authorList>
    </citation>
    <scope>NUCLEOTIDE SEQUENCE</scope>
    <source>
        <strain evidence="4">SSA1</strain>
    </source>
</reference>